<feature type="region of interest" description="Disordered" evidence="1">
    <location>
        <begin position="1"/>
        <end position="32"/>
    </location>
</feature>
<keyword evidence="4" id="KW-1185">Reference proteome</keyword>
<dbReference type="Pfam" id="PF09782">
    <property type="entry name" value="NDUF_B6"/>
    <property type="match status" value="1"/>
</dbReference>
<dbReference type="PANTHER" id="PTHR21106">
    <property type="entry name" value="NADH DEHYDROGENASE [UBIQUINONE] 1 BETA SUBCOMPLEX SUBUNIT 6"/>
    <property type="match status" value="1"/>
</dbReference>
<dbReference type="OrthoDB" id="5824032at2759"/>
<proteinExistence type="predicted"/>
<keyword evidence="2" id="KW-0472">Membrane</keyword>
<evidence type="ECO:0000256" key="1">
    <source>
        <dbReference type="SAM" id="MobiDB-lite"/>
    </source>
</evidence>
<keyword evidence="2" id="KW-0812">Transmembrane</keyword>
<protein>
    <submittedName>
        <fullName evidence="3">Uncharacterized protein</fullName>
    </submittedName>
</protein>
<dbReference type="STRING" id="29172.A0A0D8XSP9"/>
<name>A0A0D8XSP9_DICVI</name>
<dbReference type="AlphaFoldDB" id="A0A0D8XSP9"/>
<evidence type="ECO:0000313" key="3">
    <source>
        <dbReference type="EMBL" id="KJH46764.1"/>
    </source>
</evidence>
<dbReference type="GO" id="GO:0006120">
    <property type="term" value="P:mitochondrial electron transport, NADH to ubiquinone"/>
    <property type="evidence" value="ECO:0007669"/>
    <property type="project" value="InterPro"/>
</dbReference>
<dbReference type="EMBL" id="KN716336">
    <property type="protein sequence ID" value="KJH46764.1"/>
    <property type="molecule type" value="Genomic_DNA"/>
</dbReference>
<feature type="transmembrane region" description="Helical" evidence="2">
    <location>
        <begin position="310"/>
        <end position="334"/>
    </location>
</feature>
<organism evidence="3 4">
    <name type="scientific">Dictyocaulus viviparus</name>
    <name type="common">Bovine lungworm</name>
    <dbReference type="NCBI Taxonomy" id="29172"/>
    <lineage>
        <taxon>Eukaryota</taxon>
        <taxon>Metazoa</taxon>
        <taxon>Ecdysozoa</taxon>
        <taxon>Nematoda</taxon>
        <taxon>Chromadorea</taxon>
        <taxon>Rhabditida</taxon>
        <taxon>Rhabditina</taxon>
        <taxon>Rhabditomorpha</taxon>
        <taxon>Strongyloidea</taxon>
        <taxon>Metastrongylidae</taxon>
        <taxon>Dictyocaulus</taxon>
    </lineage>
</organism>
<accession>A0A0D8XSP9</accession>
<evidence type="ECO:0000313" key="4">
    <source>
        <dbReference type="Proteomes" id="UP000053766"/>
    </source>
</evidence>
<reference evidence="3 4" key="1">
    <citation type="submission" date="2013-11" db="EMBL/GenBank/DDBJ databases">
        <title>Draft genome of the bovine lungworm Dictyocaulus viviparus.</title>
        <authorList>
            <person name="Mitreva M."/>
        </authorList>
    </citation>
    <scope>NUCLEOTIDE SEQUENCE [LARGE SCALE GENOMIC DNA]</scope>
    <source>
        <strain evidence="3 4">HannoverDv2000</strain>
    </source>
</reference>
<gene>
    <name evidence="3" type="ORF">DICVIV_07180</name>
</gene>
<reference evidence="4" key="2">
    <citation type="journal article" date="2016" name="Sci. Rep.">
        <title>Dictyocaulus viviparus genome, variome and transcriptome elucidate lungworm biology and support future intervention.</title>
        <authorList>
            <person name="McNulty S.N."/>
            <person name="Strube C."/>
            <person name="Rosa B.A."/>
            <person name="Martin J.C."/>
            <person name="Tyagi R."/>
            <person name="Choi Y.J."/>
            <person name="Wang Q."/>
            <person name="Hallsworth Pepin K."/>
            <person name="Zhang X."/>
            <person name="Ozersky P."/>
            <person name="Wilson R.K."/>
            <person name="Sternberg P.W."/>
            <person name="Gasser R.B."/>
            <person name="Mitreva M."/>
        </authorList>
    </citation>
    <scope>NUCLEOTIDE SEQUENCE [LARGE SCALE GENOMIC DNA]</scope>
    <source>
        <strain evidence="4">HannoverDv2000</strain>
    </source>
</reference>
<dbReference type="InterPro" id="IPR019174">
    <property type="entry name" value="NADH_DH_b-subcmplx_su6"/>
</dbReference>
<evidence type="ECO:0000256" key="2">
    <source>
        <dbReference type="SAM" id="Phobius"/>
    </source>
</evidence>
<dbReference type="GO" id="GO:0005739">
    <property type="term" value="C:mitochondrion"/>
    <property type="evidence" value="ECO:0007669"/>
    <property type="project" value="GOC"/>
</dbReference>
<feature type="transmembrane region" description="Helical" evidence="2">
    <location>
        <begin position="116"/>
        <end position="143"/>
    </location>
</feature>
<sequence length="344" mass="40640">MGNLYVKPPRLGNSPYTRSGLPPPPILKKSGSDKPIHRFNDPMSLELHMADERVRAAGLSPAEREWREKWVKDQVLHPDEPIVVDAVHRQLNPIRILYRWPWDKLYLHFLKPTFGVYYGTAIRVVVPKLFMFFFALETIYYYWKYEVKDWQHLRGIETMPLKEIIVNEKEIEKNYPGLIKHAMVDPVKDRYFTPTFNKRTSYLDVGAPSHFDIESILTEAVYRALNVNKHYAHVFDSHHSVGVNKSLTTADAHLQLRLVAERLCARVERRYEKLLLQQREQDRTIIDRKLADIRTEYAEQMEMRRRDVGVVFITLIFIPFPAYQAFYCLLLHSFDRIDSKKVKI</sequence>
<keyword evidence="2" id="KW-1133">Transmembrane helix</keyword>
<dbReference type="Proteomes" id="UP000053766">
    <property type="component" value="Unassembled WGS sequence"/>
</dbReference>
<dbReference type="PANTHER" id="PTHR21106:SF2">
    <property type="entry name" value="NADH DEHYDROGENASE [UBIQUINONE] 1 BETA SUBCOMPLEX SUBUNIT 6"/>
    <property type="match status" value="1"/>
</dbReference>